<dbReference type="InterPro" id="IPR058533">
    <property type="entry name" value="Cation_efflux_TM"/>
</dbReference>
<evidence type="ECO:0000256" key="1">
    <source>
        <dbReference type="ARBA" id="ARBA00004141"/>
    </source>
</evidence>
<dbReference type="GO" id="GO:0005385">
    <property type="term" value="F:zinc ion transmembrane transporter activity"/>
    <property type="evidence" value="ECO:0007669"/>
    <property type="project" value="InterPro"/>
</dbReference>
<evidence type="ECO:0000256" key="7">
    <source>
        <dbReference type="ARBA" id="ARBA00023136"/>
    </source>
</evidence>
<dbReference type="GO" id="GO:0016020">
    <property type="term" value="C:membrane"/>
    <property type="evidence" value="ECO:0007669"/>
    <property type="project" value="UniProtKB-SubCell"/>
</dbReference>
<keyword evidence="6" id="KW-0406">Ion transport</keyword>
<keyword evidence="12" id="KW-1185">Reference proteome</keyword>
<keyword evidence="4" id="KW-0862">Zinc</keyword>
<comment type="subcellular location">
    <subcellularLocation>
        <location evidence="1">Membrane</location>
        <topology evidence="1">Multi-pass membrane protein</topology>
    </subcellularLocation>
</comment>
<dbReference type="Gene3D" id="1.20.1510.10">
    <property type="entry name" value="Cation efflux protein transmembrane domain"/>
    <property type="match status" value="1"/>
</dbReference>
<sequence>MNLDALAAARSHSHAFDQGNPLAERNTRRAMILTLAMMVIEIAGGWWFNSMAVLADGWHMSSHALALGLSVFAYACARRYAGDRRFAFGTWKIEILGGYTSAILLLGVAALMAWQSVGRLFRPSAIHYEQAIAIAVVGLAVNLVCAWWLRDHHHHGHDHAHDHHHHGHDHAHDHRHHGHDHAHDHHRHDHGHGHHHDLNQRSAYLHVVADAATSVLAIVALLGGMYFGAAWLDPVMGLVGAALVSIWAVGLIRETGRVLLDAQMDAPVVEEIRQAIEEGDVPARISDLHVWQVARGKFACVAEVVTRDDADADHFKRALAIHEEIVHVTIETRPVPAR</sequence>
<keyword evidence="2" id="KW-0813">Transport</keyword>
<comment type="caution">
    <text evidence="11">The sequence shown here is derived from an EMBL/GenBank/DDBJ whole genome shotgun (WGS) entry which is preliminary data.</text>
</comment>
<evidence type="ECO:0000313" key="11">
    <source>
        <dbReference type="EMBL" id="MBP3982880.1"/>
    </source>
</evidence>
<evidence type="ECO:0000256" key="6">
    <source>
        <dbReference type="ARBA" id="ARBA00023065"/>
    </source>
</evidence>
<proteinExistence type="predicted"/>
<feature type="transmembrane region" description="Helical" evidence="9">
    <location>
        <begin position="235"/>
        <end position="252"/>
    </location>
</feature>
<dbReference type="Proteomes" id="UP000673447">
    <property type="component" value="Unassembled WGS sequence"/>
</dbReference>
<evidence type="ECO:0000256" key="5">
    <source>
        <dbReference type="ARBA" id="ARBA00022989"/>
    </source>
</evidence>
<dbReference type="PANTHER" id="PTHR45755:SF4">
    <property type="entry name" value="ZINC TRANSPORTER 7"/>
    <property type="match status" value="1"/>
</dbReference>
<keyword evidence="5 9" id="KW-1133">Transmembrane helix</keyword>
<feature type="transmembrane region" description="Helical" evidence="9">
    <location>
        <begin position="30"/>
        <end position="48"/>
    </location>
</feature>
<feature type="transmembrane region" description="Helical" evidence="9">
    <location>
        <begin position="60"/>
        <end position="81"/>
    </location>
</feature>
<feature type="compositionally biased region" description="Basic residues" evidence="8">
    <location>
        <begin position="158"/>
        <end position="195"/>
    </location>
</feature>
<dbReference type="Pfam" id="PF01545">
    <property type="entry name" value="Cation_efflux"/>
    <property type="match status" value="1"/>
</dbReference>
<keyword evidence="3 9" id="KW-0812">Transmembrane</keyword>
<evidence type="ECO:0000256" key="4">
    <source>
        <dbReference type="ARBA" id="ARBA00022906"/>
    </source>
</evidence>
<reference evidence="11" key="1">
    <citation type="journal article" date="2016" name="Int. J. Syst. Evol. Microbiol.">
        <title>Pseudoxanthomonas helianthi sp. nov., isolated from roots of Jerusalem artichoke (Helianthus tuberosus).</title>
        <authorList>
            <person name="Kittiwongwattana C."/>
            <person name="Thawai C."/>
        </authorList>
    </citation>
    <scope>NUCLEOTIDE SEQUENCE</scope>
    <source>
        <strain evidence="11">110414</strain>
    </source>
</reference>
<feature type="region of interest" description="Disordered" evidence="8">
    <location>
        <begin position="158"/>
        <end position="197"/>
    </location>
</feature>
<dbReference type="InterPro" id="IPR002524">
    <property type="entry name" value="Cation_efflux"/>
</dbReference>
<evidence type="ECO:0000256" key="2">
    <source>
        <dbReference type="ARBA" id="ARBA00022448"/>
    </source>
</evidence>
<feature type="transmembrane region" description="Helical" evidence="9">
    <location>
        <begin position="126"/>
        <end position="149"/>
    </location>
</feature>
<evidence type="ECO:0000259" key="10">
    <source>
        <dbReference type="Pfam" id="PF01545"/>
    </source>
</evidence>
<feature type="transmembrane region" description="Helical" evidence="9">
    <location>
        <begin position="93"/>
        <end position="114"/>
    </location>
</feature>
<accession>A0A940WWX1</accession>
<evidence type="ECO:0000256" key="3">
    <source>
        <dbReference type="ARBA" id="ARBA00022692"/>
    </source>
</evidence>
<gene>
    <name evidence="11" type="primary">dmeF</name>
    <name evidence="11" type="ORF">J5837_00465</name>
</gene>
<keyword evidence="4" id="KW-0864">Zinc transport</keyword>
<feature type="transmembrane region" description="Helical" evidence="9">
    <location>
        <begin position="203"/>
        <end position="229"/>
    </location>
</feature>
<keyword evidence="7 9" id="KW-0472">Membrane</keyword>
<dbReference type="InterPro" id="IPR027469">
    <property type="entry name" value="Cation_efflux_TMD_sf"/>
</dbReference>
<dbReference type="NCBIfam" id="NF033827">
    <property type="entry name" value="CDF_efflux_DmeF"/>
    <property type="match status" value="1"/>
</dbReference>
<name>A0A940WWX1_9GAMM</name>
<dbReference type="SUPFAM" id="SSF161111">
    <property type="entry name" value="Cation efflux protein transmembrane domain-like"/>
    <property type="match status" value="1"/>
</dbReference>
<feature type="domain" description="Cation efflux protein transmembrane" evidence="10">
    <location>
        <begin position="30"/>
        <end position="260"/>
    </location>
</feature>
<dbReference type="EMBL" id="JAGKTC010000001">
    <property type="protein sequence ID" value="MBP3982880.1"/>
    <property type="molecule type" value="Genomic_DNA"/>
</dbReference>
<evidence type="ECO:0000256" key="8">
    <source>
        <dbReference type="SAM" id="MobiDB-lite"/>
    </source>
</evidence>
<evidence type="ECO:0000256" key="9">
    <source>
        <dbReference type="SAM" id="Phobius"/>
    </source>
</evidence>
<dbReference type="GO" id="GO:0006882">
    <property type="term" value="P:intracellular zinc ion homeostasis"/>
    <property type="evidence" value="ECO:0007669"/>
    <property type="project" value="InterPro"/>
</dbReference>
<dbReference type="PANTHER" id="PTHR45755">
    <property type="match status" value="1"/>
</dbReference>
<protein>
    <submittedName>
        <fullName evidence="11">CDF family Co(II)/Ni(II) efflux transporter DmeF</fullName>
    </submittedName>
</protein>
<dbReference type="RefSeq" id="WP_210534762.1">
    <property type="nucleotide sequence ID" value="NZ_JAGKTC010000001.1"/>
</dbReference>
<evidence type="ECO:0000313" key="12">
    <source>
        <dbReference type="Proteomes" id="UP000673447"/>
    </source>
</evidence>
<dbReference type="InterPro" id="IPR045316">
    <property type="entry name" value="Msc2-like"/>
</dbReference>
<organism evidence="11 12">
    <name type="scientific">Pseudoxanthomonas helianthi</name>
    <dbReference type="NCBI Taxonomy" id="1453541"/>
    <lineage>
        <taxon>Bacteria</taxon>
        <taxon>Pseudomonadati</taxon>
        <taxon>Pseudomonadota</taxon>
        <taxon>Gammaproteobacteria</taxon>
        <taxon>Lysobacterales</taxon>
        <taxon>Lysobacteraceae</taxon>
        <taxon>Pseudoxanthomonas</taxon>
    </lineage>
</organism>
<dbReference type="NCBIfam" id="TIGR01297">
    <property type="entry name" value="CDF"/>
    <property type="match status" value="1"/>
</dbReference>
<dbReference type="AlphaFoldDB" id="A0A940WWX1"/>
<reference evidence="11" key="2">
    <citation type="submission" date="2021-03" db="EMBL/GenBank/DDBJ databases">
        <authorList>
            <person name="Cao W."/>
        </authorList>
    </citation>
    <scope>NUCLEOTIDE SEQUENCE</scope>
    <source>
        <strain evidence="11">110414</strain>
    </source>
</reference>